<evidence type="ECO:0000313" key="13">
    <source>
        <dbReference type="Proteomes" id="UP000823757"/>
    </source>
</evidence>
<dbReference type="InterPro" id="IPR003385">
    <property type="entry name" value="Glyco_hydro_77"/>
</dbReference>
<dbReference type="GO" id="GO:0005975">
    <property type="term" value="P:carbohydrate metabolic process"/>
    <property type="evidence" value="ECO:0007669"/>
    <property type="project" value="InterPro"/>
</dbReference>
<accession>A0A9D9IMH4</accession>
<reference evidence="12" key="1">
    <citation type="submission" date="2020-10" db="EMBL/GenBank/DDBJ databases">
        <authorList>
            <person name="Gilroy R."/>
        </authorList>
    </citation>
    <scope>NUCLEOTIDE SEQUENCE</scope>
    <source>
        <strain evidence="12">B1-13419</strain>
    </source>
</reference>
<protein>
    <recommendedName>
        <fullName evidence="5">4-alpha-glucanotransferase</fullName>
        <ecNumber evidence="4">2.4.1.25</ecNumber>
    </recommendedName>
    <alternativeName>
        <fullName evidence="10">Amylomaltase</fullName>
    </alternativeName>
    <alternativeName>
        <fullName evidence="11">Disproportionating enzyme</fullName>
    </alternativeName>
</protein>
<sequence>MKLITHIEYHTVWGQELFLRAGDKVYPMKYTPGDIWVVEIPGLRRGRIFEYRYEVHQDGVCTRTEWLPHRVMMQGGDPSESMLEILSGDGRILSEGKNAVEVRDFWSVVPSCLPLHSAPFAEGVFHVRNSRENGTLQIGWKAAGTAVPVFSLRSERSFGVGEFRDLKLLVDWAVKTGQKVIQLLPVNDTTMSWTWADSYPYNANSSFALHPQFLHLPAAGVDEDEEYLRLRKELNALPELDYERVNLEKHRLLRKAFEKAGKETLTAEAFKAFFNENQGWLLPYAVYSVLRDRFGTADFTRWERFAEYDNDAVRSFASDNQHETAYWYFVQYHLHVQLLEARNYAHSKGVIFKGDLPIGVSRTSVDAWTNARLFNMDSQAGAPPDAFSEDGQVWGFPTYNWEEMSKDGYAWWKSRLGNMSRYFDAFRIDHILGFFRIWEIPLDDVSGLLGHFNPAMPYRTAELESVGFRMKACTGKSRGKDVLFLPDPKKRGYWHPRIAAQNTSVYSGLPEDMKKTFDSLHEDFFYRRHNGFWKESAMKKLPSLLTATGMLACGEDLGMIPGCVPDVMSEYQILSLEIQRMSKKFGERFADPAAYPYYSVCTTSTHDMNPLRAWWEEDRDVTEHFWKEVLGYPGEAPVHCEPWICRRIIEMNLESPSMLVILPLQDWLSTDGALRLDDPFKERINIPARPRHYWRYRMHQTLECLLRQDRFNAGIMEMVSASGR</sequence>
<dbReference type="EC" id="2.4.1.25" evidence="4"/>
<name>A0A9D9IMH4_9BACT</name>
<dbReference type="EMBL" id="JADIMD010000103">
    <property type="protein sequence ID" value="MBO8474970.1"/>
    <property type="molecule type" value="Genomic_DNA"/>
</dbReference>
<evidence type="ECO:0000256" key="1">
    <source>
        <dbReference type="ARBA" id="ARBA00000439"/>
    </source>
</evidence>
<dbReference type="AlphaFoldDB" id="A0A9D9IMH4"/>
<proteinExistence type="inferred from homology"/>
<evidence type="ECO:0000256" key="10">
    <source>
        <dbReference type="ARBA" id="ARBA00031423"/>
    </source>
</evidence>
<evidence type="ECO:0000256" key="11">
    <source>
        <dbReference type="ARBA" id="ARBA00031501"/>
    </source>
</evidence>
<keyword evidence="6" id="KW-0963">Cytoplasm</keyword>
<comment type="subcellular location">
    <subcellularLocation>
        <location evidence="2">Cytoplasm</location>
    </subcellularLocation>
</comment>
<keyword evidence="9" id="KW-0119">Carbohydrate metabolism</keyword>
<evidence type="ECO:0000256" key="9">
    <source>
        <dbReference type="ARBA" id="ARBA00023277"/>
    </source>
</evidence>
<evidence type="ECO:0000256" key="4">
    <source>
        <dbReference type="ARBA" id="ARBA00012560"/>
    </source>
</evidence>
<keyword evidence="7" id="KW-0328">Glycosyltransferase</keyword>
<dbReference type="PANTHER" id="PTHR32518">
    <property type="match status" value="1"/>
</dbReference>
<evidence type="ECO:0000256" key="8">
    <source>
        <dbReference type="ARBA" id="ARBA00022679"/>
    </source>
</evidence>
<dbReference type="Proteomes" id="UP000823757">
    <property type="component" value="Unassembled WGS sequence"/>
</dbReference>
<comment type="catalytic activity">
    <reaction evidence="1">
        <text>Transfers a segment of a (1-&gt;4)-alpha-D-glucan to a new position in an acceptor, which may be glucose or a (1-&gt;4)-alpha-D-glucan.</text>
        <dbReference type="EC" id="2.4.1.25"/>
    </reaction>
</comment>
<gene>
    <name evidence="12" type="ORF">IAB91_06750</name>
</gene>
<organism evidence="12 13">
    <name type="scientific">Candidatus Cryptobacteroides faecigallinarum</name>
    <dbReference type="NCBI Taxonomy" id="2840763"/>
    <lineage>
        <taxon>Bacteria</taxon>
        <taxon>Pseudomonadati</taxon>
        <taxon>Bacteroidota</taxon>
        <taxon>Bacteroidia</taxon>
        <taxon>Bacteroidales</taxon>
        <taxon>Candidatus Cryptobacteroides</taxon>
    </lineage>
</organism>
<evidence type="ECO:0000256" key="6">
    <source>
        <dbReference type="ARBA" id="ARBA00022490"/>
    </source>
</evidence>
<dbReference type="SUPFAM" id="SSF51445">
    <property type="entry name" value="(Trans)glycosidases"/>
    <property type="match status" value="1"/>
</dbReference>
<evidence type="ECO:0000313" key="12">
    <source>
        <dbReference type="EMBL" id="MBO8474970.1"/>
    </source>
</evidence>
<evidence type="ECO:0000256" key="5">
    <source>
        <dbReference type="ARBA" id="ARBA00020295"/>
    </source>
</evidence>
<reference evidence="12" key="2">
    <citation type="journal article" date="2021" name="PeerJ">
        <title>Extensive microbial diversity within the chicken gut microbiome revealed by metagenomics and culture.</title>
        <authorList>
            <person name="Gilroy R."/>
            <person name="Ravi A."/>
            <person name="Getino M."/>
            <person name="Pursley I."/>
            <person name="Horton D.L."/>
            <person name="Alikhan N.F."/>
            <person name="Baker D."/>
            <person name="Gharbi K."/>
            <person name="Hall N."/>
            <person name="Watson M."/>
            <person name="Adriaenssens E.M."/>
            <person name="Foster-Nyarko E."/>
            <person name="Jarju S."/>
            <person name="Secka A."/>
            <person name="Antonio M."/>
            <person name="Oren A."/>
            <person name="Chaudhuri R.R."/>
            <person name="La Ragione R."/>
            <person name="Hildebrand F."/>
            <person name="Pallen M.J."/>
        </authorList>
    </citation>
    <scope>NUCLEOTIDE SEQUENCE</scope>
    <source>
        <strain evidence="12">B1-13419</strain>
    </source>
</reference>
<comment type="caution">
    <text evidence="12">The sequence shown here is derived from an EMBL/GenBank/DDBJ whole genome shotgun (WGS) entry which is preliminary data.</text>
</comment>
<evidence type="ECO:0000256" key="3">
    <source>
        <dbReference type="ARBA" id="ARBA00005684"/>
    </source>
</evidence>
<dbReference type="GO" id="GO:0004134">
    <property type="term" value="F:4-alpha-glucanotransferase activity"/>
    <property type="evidence" value="ECO:0007669"/>
    <property type="project" value="UniProtKB-EC"/>
</dbReference>
<dbReference type="PANTHER" id="PTHR32518:SF3">
    <property type="entry name" value="4-ALPHA-GLUCANOTRANSFERASE"/>
    <property type="match status" value="1"/>
</dbReference>
<dbReference type="Gene3D" id="3.20.20.80">
    <property type="entry name" value="Glycosidases"/>
    <property type="match status" value="1"/>
</dbReference>
<dbReference type="Pfam" id="PF02446">
    <property type="entry name" value="Glyco_hydro_77"/>
    <property type="match status" value="1"/>
</dbReference>
<dbReference type="GO" id="GO:0005737">
    <property type="term" value="C:cytoplasm"/>
    <property type="evidence" value="ECO:0007669"/>
    <property type="project" value="UniProtKB-SubCell"/>
</dbReference>
<evidence type="ECO:0000256" key="2">
    <source>
        <dbReference type="ARBA" id="ARBA00004496"/>
    </source>
</evidence>
<evidence type="ECO:0000256" key="7">
    <source>
        <dbReference type="ARBA" id="ARBA00022676"/>
    </source>
</evidence>
<comment type="similarity">
    <text evidence="3">Belongs to the disproportionating enzyme family.</text>
</comment>
<keyword evidence="8" id="KW-0808">Transferase</keyword>
<dbReference type="InterPro" id="IPR017853">
    <property type="entry name" value="GH"/>
</dbReference>